<reference evidence="2" key="1">
    <citation type="submission" date="2017-11" db="EMBL/GenBank/DDBJ databases">
        <authorList>
            <person name="Lima N.C."/>
            <person name="Parody-Merino A.M."/>
            <person name="Battley P.F."/>
            <person name="Fidler A.E."/>
            <person name="Prosdocimi F."/>
        </authorList>
    </citation>
    <scope>NUCLEOTIDE SEQUENCE [LARGE SCALE GENOMIC DNA]</scope>
</reference>
<organism evidence="1 2">
    <name type="scientific">Limosa lapponica baueri</name>
    <dbReference type="NCBI Taxonomy" id="1758121"/>
    <lineage>
        <taxon>Eukaryota</taxon>
        <taxon>Metazoa</taxon>
        <taxon>Chordata</taxon>
        <taxon>Craniata</taxon>
        <taxon>Vertebrata</taxon>
        <taxon>Euteleostomi</taxon>
        <taxon>Archelosauria</taxon>
        <taxon>Archosauria</taxon>
        <taxon>Dinosauria</taxon>
        <taxon>Saurischia</taxon>
        <taxon>Theropoda</taxon>
        <taxon>Coelurosauria</taxon>
        <taxon>Aves</taxon>
        <taxon>Neognathae</taxon>
        <taxon>Neoaves</taxon>
        <taxon>Charadriiformes</taxon>
        <taxon>Scolopacidae</taxon>
        <taxon>Limosa</taxon>
    </lineage>
</organism>
<accession>A0A2I0T1V2</accession>
<dbReference type="AlphaFoldDB" id="A0A2I0T1V2"/>
<name>A0A2I0T1V2_LIMLA</name>
<evidence type="ECO:0000313" key="2">
    <source>
        <dbReference type="Proteomes" id="UP000233556"/>
    </source>
</evidence>
<gene>
    <name evidence="1" type="ORF">llap_21919</name>
</gene>
<reference evidence="2" key="2">
    <citation type="submission" date="2017-12" db="EMBL/GenBank/DDBJ databases">
        <title>Genome sequence of the Bar-tailed Godwit (Limosa lapponica baueri).</title>
        <authorList>
            <person name="Lima N.C.B."/>
            <person name="Parody-Merino A.M."/>
            <person name="Battley P.F."/>
            <person name="Fidler A.E."/>
            <person name="Prosdocimi F."/>
        </authorList>
    </citation>
    <scope>NUCLEOTIDE SEQUENCE [LARGE SCALE GENOMIC DNA]</scope>
</reference>
<evidence type="ECO:0008006" key="3">
    <source>
        <dbReference type="Google" id="ProtNLM"/>
    </source>
</evidence>
<sequence>MMISAEMGTSEDTKCPQDLWTISETIFLPQVVKMQDRYALGFLVGNEVVKGNLGKTEQKTVEFKILRDMRKSNNQIKLVDIITLETALNDKGVQEIWLAFNDSLRKAQELSIPVCKNSSTGSQLG</sequence>
<proteinExistence type="predicted"/>
<protein>
    <recommendedName>
        <fullName evidence="3">Rna-directed dna polymerase from mobile element jockey-like</fullName>
    </recommendedName>
</protein>
<dbReference type="Proteomes" id="UP000233556">
    <property type="component" value="Unassembled WGS sequence"/>
</dbReference>
<dbReference type="EMBL" id="KZ524534">
    <property type="protein sequence ID" value="PKU27777.1"/>
    <property type="molecule type" value="Genomic_DNA"/>
</dbReference>
<evidence type="ECO:0000313" key="1">
    <source>
        <dbReference type="EMBL" id="PKU27777.1"/>
    </source>
</evidence>
<keyword evidence="2" id="KW-1185">Reference proteome</keyword>